<dbReference type="AlphaFoldDB" id="A0A263D5Q0"/>
<protein>
    <recommendedName>
        <fullName evidence="5">Prealbumin-like fold domain-containing protein</fullName>
    </recommendedName>
</protein>
<feature type="chain" id="PRO_5012921489" description="Prealbumin-like fold domain-containing protein" evidence="2">
    <location>
        <begin position="25"/>
        <end position="461"/>
    </location>
</feature>
<proteinExistence type="predicted"/>
<evidence type="ECO:0000313" key="4">
    <source>
        <dbReference type="Proteomes" id="UP000242444"/>
    </source>
</evidence>
<organism evidence="3 4">
    <name type="scientific">Amycolatopsis antarctica</name>
    <dbReference type="NCBI Taxonomy" id="1854586"/>
    <lineage>
        <taxon>Bacteria</taxon>
        <taxon>Bacillati</taxon>
        <taxon>Actinomycetota</taxon>
        <taxon>Actinomycetes</taxon>
        <taxon>Pseudonocardiales</taxon>
        <taxon>Pseudonocardiaceae</taxon>
        <taxon>Amycolatopsis</taxon>
    </lineage>
</organism>
<comment type="caution">
    <text evidence="3">The sequence shown here is derived from an EMBL/GenBank/DDBJ whole genome shotgun (WGS) entry which is preliminary data.</text>
</comment>
<dbReference type="EMBL" id="NKYE01000004">
    <property type="protein sequence ID" value="OZM73790.1"/>
    <property type="molecule type" value="Genomic_DNA"/>
</dbReference>
<dbReference type="InterPro" id="IPR013783">
    <property type="entry name" value="Ig-like_fold"/>
</dbReference>
<keyword evidence="2" id="KW-0732">Signal</keyword>
<feature type="signal peptide" evidence="2">
    <location>
        <begin position="1"/>
        <end position="24"/>
    </location>
</feature>
<dbReference type="Gene3D" id="2.60.40.10">
    <property type="entry name" value="Immunoglobulins"/>
    <property type="match status" value="1"/>
</dbReference>
<evidence type="ECO:0000256" key="1">
    <source>
        <dbReference type="SAM" id="Phobius"/>
    </source>
</evidence>
<dbReference type="Proteomes" id="UP000242444">
    <property type="component" value="Unassembled WGS sequence"/>
</dbReference>
<keyword evidence="1" id="KW-0472">Membrane</keyword>
<gene>
    <name evidence="3" type="ORF">CFN78_08720</name>
</gene>
<dbReference type="InParanoid" id="A0A263D5Q0"/>
<keyword evidence="1" id="KW-0812">Transmembrane</keyword>
<evidence type="ECO:0000256" key="2">
    <source>
        <dbReference type="SAM" id="SignalP"/>
    </source>
</evidence>
<reference evidence="3 4" key="1">
    <citation type="submission" date="2017-07" db="EMBL/GenBank/DDBJ databases">
        <title>Amycolatopsis antarcticus sp. nov., isolated from the surface of an Antarcticus brown macroalga.</title>
        <authorList>
            <person name="Wang J."/>
            <person name="Leiva S."/>
            <person name="Huang J."/>
            <person name="Huang Y."/>
        </authorList>
    </citation>
    <scope>NUCLEOTIDE SEQUENCE [LARGE SCALE GENOMIC DNA]</scope>
    <source>
        <strain evidence="3 4">AU-G6</strain>
    </source>
</reference>
<accession>A0A263D5Q0</accession>
<feature type="transmembrane region" description="Helical" evidence="1">
    <location>
        <begin position="435"/>
        <end position="454"/>
    </location>
</feature>
<dbReference type="GO" id="GO:0005975">
    <property type="term" value="P:carbohydrate metabolic process"/>
    <property type="evidence" value="ECO:0007669"/>
    <property type="project" value="UniProtKB-ARBA"/>
</dbReference>
<keyword evidence="1" id="KW-1133">Transmembrane helix</keyword>
<name>A0A263D5Q0_9PSEU</name>
<keyword evidence="4" id="KW-1185">Reference proteome</keyword>
<evidence type="ECO:0008006" key="5">
    <source>
        <dbReference type="Google" id="ProtNLM"/>
    </source>
</evidence>
<sequence>MAGALGAFLLGSATLVATAPAALAEVEEAIGHETSPAQPYAGAQGESDWLGSYTVNGKQVFCVQFQFKAPDTEEPYEPGDELLTKWGTALPEDIAGNISYLLLRHGDTDNPDEAAALAHLLHSWTSAPRGPADLDPALGFDKIAYDAPYHLEKLPEGARTAVETLSADAEANRGPWSATVSAPEGEQVIGTPAEWTVSVTNAKDSGVPEVPVTLTLTDATAGGEETVTVETDEEGKAVVEVTPTGAAPKVAGAMKAPAARPYVQVPVDTNTQRVVSTGGEQDLAAEAATTARTKPGAVRVAKVDTRSGKGIAGVALRVTAADRTAPATGQDDQALVGADGKPVVVTTEGEDGAVSVPDLKAPQEICVVEVSPPSGYDDGFDPANPPSACGEVVPGETLELRIANAPNEVPHTIPAGAEPVTLAGGATTTGPSGGALAAMIGLAALASLLVGLIARRRFAGR</sequence>
<dbReference type="OrthoDB" id="3653979at2"/>
<evidence type="ECO:0000313" key="3">
    <source>
        <dbReference type="EMBL" id="OZM73790.1"/>
    </source>
</evidence>